<proteinExistence type="predicted"/>
<evidence type="ECO:0000256" key="1">
    <source>
        <dbReference type="ARBA" id="ARBA00023125"/>
    </source>
</evidence>
<evidence type="ECO:0000313" key="4">
    <source>
        <dbReference type="Proteomes" id="UP000093476"/>
    </source>
</evidence>
<feature type="domain" description="HTH luxR-type" evidence="2">
    <location>
        <begin position="150"/>
        <end position="215"/>
    </location>
</feature>
<dbReference type="InterPro" id="IPR013656">
    <property type="entry name" value="PAS_4"/>
</dbReference>
<dbReference type="InterPro" id="IPR000792">
    <property type="entry name" value="Tscrpt_reg_LuxR_C"/>
</dbReference>
<dbReference type="Gene3D" id="1.10.10.10">
    <property type="entry name" value="Winged helix-like DNA-binding domain superfamily/Winged helix DNA-binding domain"/>
    <property type="match status" value="1"/>
</dbReference>
<dbReference type="Pfam" id="PF08448">
    <property type="entry name" value="PAS_4"/>
    <property type="match status" value="1"/>
</dbReference>
<dbReference type="InterPro" id="IPR016032">
    <property type="entry name" value="Sig_transdc_resp-reg_C-effctor"/>
</dbReference>
<dbReference type="Pfam" id="PF00196">
    <property type="entry name" value="GerE"/>
    <property type="match status" value="1"/>
</dbReference>
<organism evidence="3 4">
    <name type="scientific">Photorhabdus australis subsp. thailandensis</name>
    <dbReference type="NCBI Taxonomy" id="2805096"/>
    <lineage>
        <taxon>Bacteria</taxon>
        <taxon>Pseudomonadati</taxon>
        <taxon>Pseudomonadota</taxon>
        <taxon>Gammaproteobacteria</taxon>
        <taxon>Enterobacterales</taxon>
        <taxon>Morganellaceae</taxon>
        <taxon>Photorhabdus</taxon>
    </lineage>
</organism>
<reference evidence="3 4" key="1">
    <citation type="submission" date="2015-12" db="EMBL/GenBank/DDBJ databases">
        <title>Genome comparisons provide insights into the role of secondary metabolites in the pathogenic phase of the Photorhabdus life cycle.</title>
        <authorList>
            <person name="Tobias N.J."/>
            <person name="Mishra B."/>
            <person name="Gupta D.K."/>
            <person name="Thines M."/>
            <person name="Stinear T.P."/>
            <person name="Bode H.B."/>
        </authorList>
    </citation>
    <scope>NUCLEOTIDE SEQUENCE [LARGE SCALE GENOMIC DNA]</scope>
    <source>
        <strain evidence="3 4">PB68.1</strain>
    </source>
</reference>
<keyword evidence="4" id="KW-1185">Reference proteome</keyword>
<comment type="caution">
    <text evidence="3">The sequence shown here is derived from an EMBL/GenBank/DDBJ whole genome shotgun (WGS) entry which is preliminary data.</text>
</comment>
<evidence type="ECO:0000313" key="3">
    <source>
        <dbReference type="EMBL" id="OCQ51127.1"/>
    </source>
</evidence>
<dbReference type="PRINTS" id="PR00038">
    <property type="entry name" value="HTHLUXR"/>
</dbReference>
<name>A0A1C0TZL6_9GAMM</name>
<protein>
    <submittedName>
        <fullName evidence="3">Transcriptional regulator MalT</fullName>
    </submittedName>
</protein>
<dbReference type="Proteomes" id="UP000093476">
    <property type="component" value="Unassembled WGS sequence"/>
</dbReference>
<evidence type="ECO:0000259" key="2">
    <source>
        <dbReference type="PROSITE" id="PS50043"/>
    </source>
</evidence>
<dbReference type="AlphaFoldDB" id="A0A1C0TZL6"/>
<accession>A0A1C0TZL6</accession>
<dbReference type="InterPro" id="IPR036388">
    <property type="entry name" value="WH-like_DNA-bd_sf"/>
</dbReference>
<sequence>MRQPGCKCKKSSIITSQLTNTWDRSSEPWFVKDKELRFIYANTMFIKANKLPENFNVIGYSDQELPTPFNCFAHLFEQHDRKVLECMQRISSIGIYPQGSCQQLKSYFCNKYPLMDENNQCIGIISHAKEIDYFAVSHYLKNNTSISIRLRPPNNILTKKEWIIIFLFCRGISNKCIADEMKISCHTVEKYFECIYKKLSISSAIELRLFCKEKGYDTFILPKYFKPIGHFLL</sequence>
<dbReference type="RefSeq" id="WP_036774579.1">
    <property type="nucleotide sequence ID" value="NZ_CAWMQZ010000180.1"/>
</dbReference>
<dbReference type="PATRIC" id="fig|286156.4.peg.4252"/>
<dbReference type="STRING" id="286156.Ppb6_03688"/>
<gene>
    <name evidence="3" type="ORF">Ppb6_03688</name>
</gene>
<dbReference type="GO" id="GO:0006355">
    <property type="term" value="P:regulation of DNA-templated transcription"/>
    <property type="evidence" value="ECO:0007669"/>
    <property type="project" value="InterPro"/>
</dbReference>
<dbReference type="PROSITE" id="PS50043">
    <property type="entry name" value="HTH_LUXR_2"/>
    <property type="match status" value="1"/>
</dbReference>
<dbReference type="SMART" id="SM00421">
    <property type="entry name" value="HTH_LUXR"/>
    <property type="match status" value="1"/>
</dbReference>
<dbReference type="SUPFAM" id="SSF46894">
    <property type="entry name" value="C-terminal effector domain of the bipartite response regulators"/>
    <property type="match status" value="1"/>
</dbReference>
<dbReference type="EMBL" id="LOMY01000180">
    <property type="protein sequence ID" value="OCQ51127.1"/>
    <property type="molecule type" value="Genomic_DNA"/>
</dbReference>
<keyword evidence="1" id="KW-0238">DNA-binding</keyword>
<dbReference type="GO" id="GO:0003677">
    <property type="term" value="F:DNA binding"/>
    <property type="evidence" value="ECO:0007669"/>
    <property type="project" value="UniProtKB-KW"/>
</dbReference>